<dbReference type="InterPro" id="IPR007848">
    <property type="entry name" value="Small_mtfrase_dom"/>
</dbReference>
<protein>
    <submittedName>
        <fullName evidence="4">Methylase of polypeptide chain release factors</fullName>
    </submittedName>
</protein>
<dbReference type="InterPro" id="IPR002052">
    <property type="entry name" value="DNA_methylase_N6_adenine_CS"/>
</dbReference>
<keyword evidence="1 4" id="KW-0489">Methyltransferase</keyword>
<sequence>MNNYPIINWHEAGEERSAHWCSEKAMPPPKRVLVIDDRMAADTAYRLVCEGTALLWRGDFHNAGQLLLALARRIDKKRLERKAKRSTLSPAETFHLNRQAQSQRARILGSLLIPFNADHSIPLSRAPDVRLACLEVYGPGTEAYIAPLRALQGLIGAFEWRKKGIPVPALGARIHPHYGVFAPIRSEYVELVAEAPLPELVTTQPVAFDIGTGTGILAALLVHRGIQRVVATDLDARAIDCARENLTRLGLASQVELVQVNLFPEGQAALIVCNPPWIPARPSSPLEHAIFDPESRMLRGFLHGLSTHLAPGGEGWLILSDFAEHLGLRTRAELLAMIEAAGLKVLGKTDIKPHHPRVADTDDPLHAVRAAELTSLWQLVQRNERNDQ</sequence>
<evidence type="ECO:0000256" key="1">
    <source>
        <dbReference type="ARBA" id="ARBA00022603"/>
    </source>
</evidence>
<dbReference type="CDD" id="cd02440">
    <property type="entry name" value="AdoMet_MTases"/>
    <property type="match status" value="1"/>
</dbReference>
<dbReference type="PROSITE" id="PS00092">
    <property type="entry name" value="N6_MTASE"/>
    <property type="match status" value="1"/>
</dbReference>
<accession>A0A1I4UUE6</accession>
<dbReference type="InterPro" id="IPR050320">
    <property type="entry name" value="N5-glutamine_MTase"/>
</dbReference>
<evidence type="ECO:0000313" key="5">
    <source>
        <dbReference type="Proteomes" id="UP000199561"/>
    </source>
</evidence>
<dbReference type="SUPFAM" id="SSF53335">
    <property type="entry name" value="S-adenosyl-L-methionine-dependent methyltransferases"/>
    <property type="match status" value="1"/>
</dbReference>
<keyword evidence="5" id="KW-1185">Reference proteome</keyword>
<dbReference type="GO" id="GO:0036009">
    <property type="term" value="F:protein-glutamine N-methyltransferase activity"/>
    <property type="evidence" value="ECO:0007669"/>
    <property type="project" value="TreeGrafter"/>
</dbReference>
<evidence type="ECO:0000256" key="2">
    <source>
        <dbReference type="ARBA" id="ARBA00022691"/>
    </source>
</evidence>
<dbReference type="PANTHER" id="PTHR18895:SF74">
    <property type="entry name" value="MTRF1L RELEASE FACTOR GLUTAMINE METHYLTRANSFERASE"/>
    <property type="match status" value="1"/>
</dbReference>
<gene>
    <name evidence="4" type="ORF">SAMN05421880_1557</name>
</gene>
<dbReference type="Proteomes" id="UP000199561">
    <property type="component" value="Unassembled WGS sequence"/>
</dbReference>
<proteinExistence type="predicted"/>
<reference evidence="4 5" key="1">
    <citation type="submission" date="2016-10" db="EMBL/GenBank/DDBJ databases">
        <authorList>
            <person name="de Groot N.N."/>
        </authorList>
    </citation>
    <scope>NUCLEOTIDE SEQUENCE [LARGE SCALE GENOMIC DNA]</scope>
    <source>
        <strain evidence="4 5">Nm146</strain>
    </source>
</reference>
<keyword evidence="1 4" id="KW-0808">Transferase</keyword>
<dbReference type="RefSeq" id="WP_090672654.1">
    <property type="nucleotide sequence ID" value="NZ_FOUF01000055.1"/>
</dbReference>
<evidence type="ECO:0000313" key="4">
    <source>
        <dbReference type="EMBL" id="SFM92410.1"/>
    </source>
</evidence>
<dbReference type="InterPro" id="IPR029063">
    <property type="entry name" value="SAM-dependent_MTases_sf"/>
</dbReference>
<organism evidence="4 5">
    <name type="scientific">Nitrosomonas nitrosa</name>
    <dbReference type="NCBI Taxonomy" id="52442"/>
    <lineage>
        <taxon>Bacteria</taxon>
        <taxon>Pseudomonadati</taxon>
        <taxon>Pseudomonadota</taxon>
        <taxon>Betaproteobacteria</taxon>
        <taxon>Nitrosomonadales</taxon>
        <taxon>Nitrosomonadaceae</taxon>
        <taxon>Nitrosomonas</taxon>
    </lineage>
</organism>
<dbReference type="GO" id="GO:0032259">
    <property type="term" value="P:methylation"/>
    <property type="evidence" value="ECO:0007669"/>
    <property type="project" value="UniProtKB-KW"/>
</dbReference>
<dbReference type="Pfam" id="PF05175">
    <property type="entry name" value="MTS"/>
    <property type="match status" value="1"/>
</dbReference>
<feature type="domain" description="Methyltransferase small" evidence="3">
    <location>
        <begin position="203"/>
        <end position="317"/>
    </location>
</feature>
<evidence type="ECO:0000259" key="3">
    <source>
        <dbReference type="Pfam" id="PF05175"/>
    </source>
</evidence>
<dbReference type="EMBL" id="FOUF01000055">
    <property type="protein sequence ID" value="SFM92410.1"/>
    <property type="molecule type" value="Genomic_DNA"/>
</dbReference>
<dbReference type="GO" id="GO:0003676">
    <property type="term" value="F:nucleic acid binding"/>
    <property type="evidence" value="ECO:0007669"/>
    <property type="project" value="InterPro"/>
</dbReference>
<keyword evidence="2" id="KW-0949">S-adenosyl-L-methionine</keyword>
<dbReference type="AlphaFoldDB" id="A0A1I4UUE6"/>
<name>A0A1I4UUE6_9PROT</name>
<dbReference type="PANTHER" id="PTHR18895">
    <property type="entry name" value="HEMK METHYLTRANSFERASE"/>
    <property type="match status" value="1"/>
</dbReference>
<dbReference type="Gene3D" id="3.40.50.150">
    <property type="entry name" value="Vaccinia Virus protein VP39"/>
    <property type="match status" value="1"/>
</dbReference>
<dbReference type="STRING" id="52442.SAMN05421880_1557"/>